<dbReference type="GO" id="GO:0030254">
    <property type="term" value="P:protein secretion by the type III secretion system"/>
    <property type="evidence" value="ECO:0007669"/>
    <property type="project" value="InterPro"/>
</dbReference>
<dbReference type="EMBL" id="RBOW01000882">
    <property type="protein sequence ID" value="RMN20158.1"/>
    <property type="molecule type" value="Genomic_DNA"/>
</dbReference>
<dbReference type="CDD" id="cd16364">
    <property type="entry name" value="T3SC_I-like"/>
    <property type="match status" value="1"/>
</dbReference>
<dbReference type="SUPFAM" id="SSF69635">
    <property type="entry name" value="Type III secretory system chaperone-like"/>
    <property type="match status" value="1"/>
</dbReference>
<proteinExistence type="predicted"/>
<comment type="caution">
    <text evidence="1">The sequence shown here is derived from an EMBL/GenBank/DDBJ whole genome shotgun (WGS) entry which is preliminary data.</text>
</comment>
<dbReference type="Pfam" id="PF05932">
    <property type="entry name" value="CesT"/>
    <property type="match status" value="1"/>
</dbReference>
<protein>
    <submittedName>
        <fullName evidence="1">Type III secretion system-associated chaperone</fullName>
    </submittedName>
</protein>
<gene>
    <name evidence="1" type="ORF">ALQ64_03797</name>
</gene>
<dbReference type="Gene3D" id="3.30.1460.10">
    <property type="match status" value="1"/>
</dbReference>
<name>A0A3M3KAM0_PSECA</name>
<dbReference type="InterPro" id="IPR010261">
    <property type="entry name" value="Tir_chaperone"/>
</dbReference>
<reference evidence="1 2" key="1">
    <citation type="submission" date="2018-08" db="EMBL/GenBank/DDBJ databases">
        <title>Recombination of ecologically and evolutionarily significant loci maintains genetic cohesion in the Pseudomonas syringae species complex.</title>
        <authorList>
            <person name="Dillon M."/>
            <person name="Thakur S."/>
            <person name="Almeida R.N.D."/>
            <person name="Weir B.S."/>
            <person name="Guttman D.S."/>
        </authorList>
    </citation>
    <scope>NUCLEOTIDE SEQUENCE [LARGE SCALE GENOMIC DNA]</scope>
    <source>
        <strain evidence="1 2">ICMP 2821</strain>
    </source>
</reference>
<accession>A0A3M3KAM0</accession>
<dbReference type="AlphaFoldDB" id="A0A3M3KAM0"/>
<sequence>MHIFLTCRVRIMMIQNLLNALAIRLESGPLSLDANHLCSLKVNELDMTLERLEQQNTLFVYLSVGTLSTPASSTLLSNILAANLFHYGSSDGAAFGLDEKNNEVLLFQRFDPSRIDEDDFVSACVQMIEVANLWRPKLLHSHSAPLASSSRLTKTDLMLTMAGTIR</sequence>
<evidence type="ECO:0000313" key="2">
    <source>
        <dbReference type="Proteomes" id="UP000281372"/>
    </source>
</evidence>
<evidence type="ECO:0000313" key="1">
    <source>
        <dbReference type="EMBL" id="RMN20158.1"/>
    </source>
</evidence>
<dbReference type="Proteomes" id="UP000281372">
    <property type="component" value="Unassembled WGS sequence"/>
</dbReference>
<organism evidence="1 2">
    <name type="scientific">Pseudomonas cannabina</name>
    <dbReference type="NCBI Taxonomy" id="86840"/>
    <lineage>
        <taxon>Bacteria</taxon>
        <taxon>Pseudomonadati</taxon>
        <taxon>Pseudomonadota</taxon>
        <taxon>Gammaproteobacteria</taxon>
        <taxon>Pseudomonadales</taxon>
        <taxon>Pseudomonadaceae</taxon>
        <taxon>Pseudomonas</taxon>
    </lineage>
</organism>